<dbReference type="EMBL" id="LAZR01000051">
    <property type="protein sequence ID" value="KKN98475.1"/>
    <property type="molecule type" value="Genomic_DNA"/>
</dbReference>
<name>A0A0F9UZU5_9ZZZZ</name>
<proteinExistence type="predicted"/>
<accession>A0A0F9UZU5</accession>
<reference evidence="1" key="1">
    <citation type="journal article" date="2015" name="Nature">
        <title>Complex archaea that bridge the gap between prokaryotes and eukaryotes.</title>
        <authorList>
            <person name="Spang A."/>
            <person name="Saw J.H."/>
            <person name="Jorgensen S.L."/>
            <person name="Zaremba-Niedzwiedzka K."/>
            <person name="Martijn J."/>
            <person name="Lind A.E."/>
            <person name="van Eijk R."/>
            <person name="Schleper C."/>
            <person name="Guy L."/>
            <person name="Ettema T.J."/>
        </authorList>
    </citation>
    <scope>NUCLEOTIDE SEQUENCE</scope>
</reference>
<comment type="caution">
    <text evidence="1">The sequence shown here is derived from an EMBL/GenBank/DDBJ whole genome shotgun (WGS) entry which is preliminary data.</text>
</comment>
<evidence type="ECO:0000313" key="1">
    <source>
        <dbReference type="EMBL" id="KKN98475.1"/>
    </source>
</evidence>
<protein>
    <submittedName>
        <fullName evidence="1">Uncharacterized protein</fullName>
    </submittedName>
</protein>
<organism evidence="1">
    <name type="scientific">marine sediment metagenome</name>
    <dbReference type="NCBI Taxonomy" id="412755"/>
    <lineage>
        <taxon>unclassified sequences</taxon>
        <taxon>metagenomes</taxon>
        <taxon>ecological metagenomes</taxon>
    </lineage>
</organism>
<gene>
    <name evidence="1" type="ORF">LCGC14_0145860</name>
</gene>
<sequence>MKVTHHGKKRMRQRIGTYSENLLRKVLEQGKSVKDLKGRLKRYIEDRMRDSSGEPKKVLLYGHQIYVFTEQADVFITTYSLPSPLRRYADAQR</sequence>
<dbReference type="AlphaFoldDB" id="A0A0F9UZU5"/>